<evidence type="ECO:0000313" key="2">
    <source>
        <dbReference type="Proteomes" id="UP000640426"/>
    </source>
</evidence>
<protein>
    <submittedName>
        <fullName evidence="1">Uncharacterized protein</fullName>
    </submittedName>
</protein>
<name>A0ABS0XR61_9SPHN</name>
<dbReference type="RefSeq" id="WP_199038227.1">
    <property type="nucleotide sequence ID" value="NZ_JAELXS010000006.1"/>
</dbReference>
<evidence type="ECO:0000313" key="1">
    <source>
        <dbReference type="EMBL" id="MBJ6122521.1"/>
    </source>
</evidence>
<accession>A0ABS0XR61</accession>
<comment type="caution">
    <text evidence="1">The sequence shown here is derived from an EMBL/GenBank/DDBJ whole genome shotgun (WGS) entry which is preliminary data.</text>
</comment>
<reference evidence="2" key="1">
    <citation type="submission" date="2020-12" db="EMBL/GenBank/DDBJ databases">
        <title>Hymenobacter sp.</title>
        <authorList>
            <person name="Kim M.K."/>
        </authorList>
    </citation>
    <scope>NUCLEOTIDE SEQUENCE [LARGE SCALE GENOMIC DNA]</scope>
    <source>
        <strain evidence="2">BT553</strain>
    </source>
</reference>
<dbReference type="Proteomes" id="UP000640426">
    <property type="component" value="Unassembled WGS sequence"/>
</dbReference>
<dbReference type="EMBL" id="JAELXS010000006">
    <property type="protein sequence ID" value="MBJ6122521.1"/>
    <property type="molecule type" value="Genomic_DNA"/>
</dbReference>
<organism evidence="1 2">
    <name type="scientific">Sphingomonas mollis</name>
    <dbReference type="NCBI Taxonomy" id="2795726"/>
    <lineage>
        <taxon>Bacteria</taxon>
        <taxon>Pseudomonadati</taxon>
        <taxon>Pseudomonadota</taxon>
        <taxon>Alphaproteobacteria</taxon>
        <taxon>Sphingomonadales</taxon>
        <taxon>Sphingomonadaceae</taxon>
        <taxon>Sphingomonas</taxon>
    </lineage>
</organism>
<proteinExistence type="predicted"/>
<keyword evidence="2" id="KW-1185">Reference proteome</keyword>
<sequence length="186" mass="20470">MIYQGTPLRPAFRTFDSYTIPNARCPVCGAPVFFYQSPTGGRVFFDELGPPWPKHPCTIAAATAITTRVPTSQQRTSMPTWVRSGWTPVLIQSSRMKGAWHCIPMQLLDRGIHVEALTTNPVAVRGQICAMFRSYDADGVGILSIVDLDALDRTRTLMVLEPRRYAGRSPFAVGRRVNSGGTAADI</sequence>
<gene>
    <name evidence="1" type="ORF">JAO74_12040</name>
</gene>